<dbReference type="EMBL" id="OFTC01000032">
    <property type="protein sequence ID" value="SOZ37896.1"/>
    <property type="molecule type" value="Genomic_DNA"/>
</dbReference>
<keyword evidence="1" id="KW-0238">DNA-binding</keyword>
<evidence type="ECO:0000256" key="1">
    <source>
        <dbReference type="ARBA" id="ARBA00023125"/>
    </source>
</evidence>
<dbReference type="Proteomes" id="UP000255168">
    <property type="component" value="Plasmid II"/>
</dbReference>
<name>A0A375HTN8_9BURK</name>
<gene>
    <name evidence="2" type="ORF">CBM2605_B10113</name>
    <name evidence="3" type="ORF">CBM2607_MP21916</name>
</gene>
<reference evidence="4 5" key="1">
    <citation type="submission" date="2018-01" db="EMBL/GenBank/DDBJ databases">
        <authorList>
            <person name="Clerissi C."/>
        </authorList>
    </citation>
    <scope>NUCLEOTIDE SEQUENCE [LARGE SCALE GENOMIC DNA]</scope>
    <source>
        <strain evidence="2">Cupriavidus taiwanensis STM 6082</strain>
        <strain evidence="3">Cupriavidus taiwanensis STM 6160</strain>
        <plasmid evidence="3">II</plasmid>
        <plasmid evidence="4">ii</plasmid>
    </source>
</reference>
<sequence length="536" mass="57251">MIPAAPSVSLTRSEFAAVRAYVQGMPAAMVVPRYLSDDTDDDDAGAESALRILLALRDRMVQLAHLHGRADLAELLLAGPGRSNRGMDRRVDALGELERLGTAAPQPQHSVELWFAPALARRLRDANIVTLKALLDLANRRGTAWWRAVPRIGALAGTAVNRWLGEHRTVFKGADGAPLLHAHVGNRAPLQPASLSPALRQPLPLELINDAPAGDGHTARTDACPYSHGVAVVKAWLRAATGGHGSTFAAYRKEAERLLLWAALERSKGLSQLDLDDRQAYLGFLASPEPASRWCGPRAPRHLAGWRPLTGALSPPSQRHSLRVLAALFRWMHDNGYPCAARWPAQTDADMSAAPAAKAAAPPARAALPDDSIAAFLSWLASQAEASDGQRYRAAHAAILLLREQELSLDQLSSATLRSLSLAGPADGMVVESAPLGNPVDAPAAASGLAPATRMALARHWLDRNLQWGGPCMEDACLIGPATAPPTGRARRKRAAQPLGGYSVRGLHAVLAATLARYRERCDPAFAARSPRDLLA</sequence>
<evidence type="ECO:0000313" key="2">
    <source>
        <dbReference type="EMBL" id="SOZ37896.1"/>
    </source>
</evidence>
<proteinExistence type="predicted"/>
<dbReference type="InterPro" id="IPR010998">
    <property type="entry name" value="Integrase_recombinase_N"/>
</dbReference>
<evidence type="ECO:0000313" key="4">
    <source>
        <dbReference type="Proteomes" id="UP000255168"/>
    </source>
</evidence>
<dbReference type="EMBL" id="LT984807">
    <property type="protein sequence ID" value="SPD61252.1"/>
    <property type="molecule type" value="Genomic_DNA"/>
</dbReference>
<dbReference type="Pfam" id="PF12482">
    <property type="entry name" value="DUF3701"/>
    <property type="match status" value="1"/>
</dbReference>
<organism evidence="3 4">
    <name type="scientific">Cupriavidus neocaledonicus</name>
    <dbReference type="NCBI Taxonomy" id="1040979"/>
    <lineage>
        <taxon>Bacteria</taxon>
        <taxon>Pseudomonadati</taxon>
        <taxon>Pseudomonadota</taxon>
        <taxon>Betaproteobacteria</taxon>
        <taxon>Burkholderiales</taxon>
        <taxon>Burkholderiaceae</taxon>
        <taxon>Cupriavidus</taxon>
    </lineage>
</organism>
<accession>A0A375HTN8</accession>
<keyword evidence="3" id="KW-0614">Plasmid</keyword>
<dbReference type="RefSeq" id="WP_018005743.1">
    <property type="nucleotide sequence ID" value="NZ_AQUR01000092.1"/>
</dbReference>
<protein>
    <submittedName>
        <fullName evidence="2">Integrase/recombinase</fullName>
    </submittedName>
    <submittedName>
        <fullName evidence="3">Phage integrase protein</fullName>
    </submittedName>
</protein>
<evidence type="ECO:0000313" key="3">
    <source>
        <dbReference type="EMBL" id="SPD61252.1"/>
    </source>
</evidence>
<geneLocation type="plasmid" evidence="3">
    <name>II</name>
</geneLocation>
<dbReference type="GO" id="GO:0003677">
    <property type="term" value="F:DNA binding"/>
    <property type="evidence" value="ECO:0007669"/>
    <property type="project" value="UniProtKB-KW"/>
</dbReference>
<dbReference type="AlphaFoldDB" id="A0A375HTN8"/>
<evidence type="ECO:0000313" key="5">
    <source>
        <dbReference type="Proteomes" id="UP000256710"/>
    </source>
</evidence>
<dbReference type="Gene3D" id="1.10.150.130">
    <property type="match status" value="1"/>
</dbReference>
<dbReference type="InterPro" id="IPR022169">
    <property type="entry name" value="DUF3701"/>
</dbReference>
<dbReference type="Proteomes" id="UP000256710">
    <property type="component" value="Unassembled WGS sequence"/>
</dbReference>
<geneLocation type="plasmid" evidence="4">
    <name>ii</name>
</geneLocation>
<keyword evidence="5" id="KW-1185">Reference proteome</keyword>